<reference evidence="2 3" key="1">
    <citation type="submission" date="2019-03" db="EMBL/GenBank/DDBJ databases">
        <authorList>
            <consortium name="Pathogen Informatics"/>
        </authorList>
    </citation>
    <scope>NUCLEOTIDE SEQUENCE [LARGE SCALE GENOMIC DNA]</scope>
    <source>
        <strain evidence="2 3">NCTC12993</strain>
    </source>
</reference>
<keyword evidence="2" id="KW-0132">Cell division</keyword>
<proteinExistence type="predicted"/>
<gene>
    <name evidence="2" type="primary">zipA_2</name>
    <name evidence="2" type="ORF">NCTC12993_03249</name>
</gene>
<feature type="compositionally biased region" description="Low complexity" evidence="1">
    <location>
        <begin position="49"/>
        <end position="66"/>
    </location>
</feature>
<feature type="region of interest" description="Disordered" evidence="1">
    <location>
        <begin position="1"/>
        <end position="32"/>
    </location>
</feature>
<feature type="compositionally biased region" description="Low complexity" evidence="1">
    <location>
        <begin position="118"/>
        <end position="134"/>
    </location>
</feature>
<feature type="region of interest" description="Disordered" evidence="1">
    <location>
        <begin position="97"/>
        <end position="134"/>
    </location>
</feature>
<dbReference type="GO" id="GO:0051301">
    <property type="term" value="P:cell division"/>
    <property type="evidence" value="ECO:0007669"/>
    <property type="project" value="UniProtKB-KW"/>
</dbReference>
<evidence type="ECO:0000313" key="3">
    <source>
        <dbReference type="Proteomes" id="UP000401081"/>
    </source>
</evidence>
<dbReference type="AlphaFoldDB" id="A0A485AW70"/>
<feature type="region of interest" description="Disordered" evidence="1">
    <location>
        <begin position="49"/>
        <end position="68"/>
    </location>
</feature>
<dbReference type="Proteomes" id="UP000401081">
    <property type="component" value="Unassembled WGS sequence"/>
</dbReference>
<evidence type="ECO:0000256" key="1">
    <source>
        <dbReference type="SAM" id="MobiDB-lite"/>
    </source>
</evidence>
<dbReference type="EMBL" id="CAADJD010000018">
    <property type="protein sequence ID" value="VFS64466.1"/>
    <property type="molecule type" value="Genomic_DNA"/>
</dbReference>
<name>A0A485AW70_KLUCR</name>
<keyword evidence="2" id="KW-0131">Cell cycle</keyword>
<evidence type="ECO:0000313" key="2">
    <source>
        <dbReference type="EMBL" id="VFS64466.1"/>
    </source>
</evidence>
<sequence length="134" mass="14700">MKSRDADDESEDDFDDNVEGVGEVRVHKVNHAPGVAGSKMRLVRLNTQYQPPYERQAPQPARPQEPYSRRLCNSRISLCSLRRFNRRSRYSNLYASRSLNHSRAARASAPQPVAHACSAGRSTSGAASASASAG</sequence>
<keyword evidence="3" id="KW-1185">Reference proteome</keyword>
<feature type="compositionally biased region" description="Acidic residues" evidence="1">
    <location>
        <begin position="1"/>
        <end position="18"/>
    </location>
</feature>
<organism evidence="2 3">
    <name type="scientific">Kluyvera cryocrescens</name>
    <name type="common">Kluyvera citrophila</name>
    <dbReference type="NCBI Taxonomy" id="580"/>
    <lineage>
        <taxon>Bacteria</taxon>
        <taxon>Pseudomonadati</taxon>
        <taxon>Pseudomonadota</taxon>
        <taxon>Gammaproteobacteria</taxon>
        <taxon>Enterobacterales</taxon>
        <taxon>Enterobacteriaceae</taxon>
        <taxon>Kluyvera</taxon>
    </lineage>
</organism>
<accession>A0A485AW70</accession>
<protein>
    <submittedName>
        <fullName evidence="2">Cell division protein ZipA</fullName>
    </submittedName>
</protein>